<protein>
    <submittedName>
        <fullName evidence="2">Uncharacterized protein</fullName>
    </submittedName>
</protein>
<evidence type="ECO:0000256" key="1">
    <source>
        <dbReference type="SAM" id="Phobius"/>
    </source>
</evidence>
<reference evidence="2 3" key="1">
    <citation type="submission" date="2017-09" db="EMBL/GenBank/DDBJ databases">
        <title>Sphingomonas spermidinifaciens 9NM-10, whole genome shotgun sequence.</title>
        <authorList>
            <person name="Feng G."/>
            <person name="Zhu H."/>
        </authorList>
    </citation>
    <scope>NUCLEOTIDE SEQUENCE [LARGE SCALE GENOMIC DNA]</scope>
    <source>
        <strain evidence="2 3">9NM-10</strain>
    </source>
</reference>
<sequence length="94" mass="9944">MQSAWLLAMVCVDISLCGFALSVQAGRMRPFLRGARTAIGIVRVSGVVSFCWAMASSMGQASGRWRSGLPVKFALDLIEGGDECDQSGRMGLGS</sequence>
<keyword evidence="3" id="KW-1185">Reference proteome</keyword>
<feature type="transmembrane region" description="Helical" evidence="1">
    <location>
        <begin position="6"/>
        <end position="25"/>
    </location>
</feature>
<evidence type="ECO:0000313" key="3">
    <source>
        <dbReference type="Proteomes" id="UP000218366"/>
    </source>
</evidence>
<dbReference type="Proteomes" id="UP000218366">
    <property type="component" value="Unassembled WGS sequence"/>
</dbReference>
<organism evidence="2 3">
    <name type="scientific">Sphingomonas spermidinifaciens</name>
    <dbReference type="NCBI Taxonomy" id="1141889"/>
    <lineage>
        <taxon>Bacteria</taxon>
        <taxon>Pseudomonadati</taxon>
        <taxon>Pseudomonadota</taxon>
        <taxon>Alphaproteobacteria</taxon>
        <taxon>Sphingomonadales</taxon>
        <taxon>Sphingomonadaceae</taxon>
        <taxon>Sphingomonas</taxon>
    </lineage>
</organism>
<proteinExistence type="predicted"/>
<accession>A0A2A4B4G1</accession>
<feature type="transmembrane region" description="Helical" evidence="1">
    <location>
        <begin position="37"/>
        <end position="55"/>
    </location>
</feature>
<keyword evidence="1" id="KW-0472">Membrane</keyword>
<gene>
    <name evidence="2" type="ORF">COC42_00525</name>
</gene>
<evidence type="ECO:0000313" key="2">
    <source>
        <dbReference type="EMBL" id="PCD02960.1"/>
    </source>
</evidence>
<dbReference type="EMBL" id="NWMW01000001">
    <property type="protein sequence ID" value="PCD02960.1"/>
    <property type="molecule type" value="Genomic_DNA"/>
</dbReference>
<keyword evidence="1" id="KW-1133">Transmembrane helix</keyword>
<keyword evidence="1" id="KW-0812">Transmembrane</keyword>
<dbReference type="AlphaFoldDB" id="A0A2A4B4G1"/>
<name>A0A2A4B4G1_9SPHN</name>
<comment type="caution">
    <text evidence="2">The sequence shown here is derived from an EMBL/GenBank/DDBJ whole genome shotgun (WGS) entry which is preliminary data.</text>
</comment>